<evidence type="ECO:0000313" key="7">
    <source>
        <dbReference type="EMBL" id="MBP1969917.1"/>
    </source>
</evidence>
<protein>
    <submittedName>
        <fullName evidence="7">1,4-dihydroxy-2-naphthoate octaprenyltransferase</fullName>
        <ecNumber evidence="7">2.5.1.-</ecNumber>
        <ecNumber evidence="7">2.5.1.74</ecNumber>
    </submittedName>
</protein>
<dbReference type="Proteomes" id="UP001519345">
    <property type="component" value="Unassembled WGS sequence"/>
</dbReference>
<dbReference type="Pfam" id="PF01040">
    <property type="entry name" value="UbiA"/>
    <property type="match status" value="1"/>
</dbReference>
<sequence length="190" mass="21322">MAVLLGTWISIQTTWWIAFIGTIGILVGFAYSAGQHSLASLGLGEIVAAVFLGFVTTGLGYSVQGHAINGLVLIIAFLFALLIATMILTINIRDFKKDQGYRNTLAMRIGRQSAIRLLTGLLITIYLCVMMLIFFQIVSWTAMITFLALPLAYRLRWSFRNTATRENEMRAMKWAGWHHWAFGLLFVLEL</sequence>
<keyword evidence="4 6" id="KW-1133">Transmembrane helix</keyword>
<keyword evidence="3 6" id="KW-0812">Transmembrane</keyword>
<dbReference type="EC" id="2.5.1.74" evidence="7"/>
<evidence type="ECO:0000256" key="2">
    <source>
        <dbReference type="ARBA" id="ARBA00022679"/>
    </source>
</evidence>
<feature type="transmembrane region" description="Helical" evidence="6">
    <location>
        <begin position="41"/>
        <end position="61"/>
    </location>
</feature>
<dbReference type="EC" id="2.5.1.-" evidence="7"/>
<keyword evidence="8" id="KW-1185">Reference proteome</keyword>
<evidence type="ECO:0000256" key="4">
    <source>
        <dbReference type="ARBA" id="ARBA00022989"/>
    </source>
</evidence>
<feature type="transmembrane region" description="Helical" evidence="6">
    <location>
        <begin position="113"/>
        <end position="134"/>
    </location>
</feature>
<dbReference type="GO" id="GO:0046428">
    <property type="term" value="F:1,4-dihydroxy-2-naphthoate polyprenyltransferase activity"/>
    <property type="evidence" value="ECO:0007669"/>
    <property type="project" value="UniProtKB-EC"/>
</dbReference>
<dbReference type="InterPro" id="IPR000537">
    <property type="entry name" value="UbiA_prenyltransferase"/>
</dbReference>
<feature type="transmembrane region" description="Helical" evidence="6">
    <location>
        <begin position="15"/>
        <end position="34"/>
    </location>
</feature>
<evidence type="ECO:0000256" key="1">
    <source>
        <dbReference type="ARBA" id="ARBA00004141"/>
    </source>
</evidence>
<dbReference type="CDD" id="cd13962">
    <property type="entry name" value="PT_UbiA_UBIAD1"/>
    <property type="match status" value="1"/>
</dbReference>
<dbReference type="PANTHER" id="PTHR13929">
    <property type="entry name" value="1,4-DIHYDROXY-2-NAPHTHOATE OCTAPRENYLTRANSFERASE"/>
    <property type="match status" value="1"/>
</dbReference>
<evidence type="ECO:0000256" key="6">
    <source>
        <dbReference type="SAM" id="Phobius"/>
    </source>
</evidence>
<feature type="transmembrane region" description="Helical" evidence="6">
    <location>
        <begin position="67"/>
        <end position="92"/>
    </location>
</feature>
<reference evidence="7 8" key="1">
    <citation type="submission" date="2021-03" db="EMBL/GenBank/DDBJ databases">
        <title>Genomic Encyclopedia of Type Strains, Phase IV (KMG-IV): sequencing the most valuable type-strain genomes for metagenomic binning, comparative biology and taxonomic classification.</title>
        <authorList>
            <person name="Goeker M."/>
        </authorList>
    </citation>
    <scope>NUCLEOTIDE SEQUENCE [LARGE SCALE GENOMIC DNA]</scope>
    <source>
        <strain evidence="7 8">DSM 25609</strain>
    </source>
</reference>
<gene>
    <name evidence="7" type="ORF">J2Z83_002025</name>
</gene>
<evidence type="ECO:0000256" key="3">
    <source>
        <dbReference type="ARBA" id="ARBA00022692"/>
    </source>
</evidence>
<evidence type="ECO:0000256" key="5">
    <source>
        <dbReference type="ARBA" id="ARBA00023136"/>
    </source>
</evidence>
<organism evidence="7 8">
    <name type="scientific">Virgibacillus natechei</name>
    <dbReference type="NCBI Taxonomy" id="1216297"/>
    <lineage>
        <taxon>Bacteria</taxon>
        <taxon>Bacillati</taxon>
        <taxon>Bacillota</taxon>
        <taxon>Bacilli</taxon>
        <taxon>Bacillales</taxon>
        <taxon>Bacillaceae</taxon>
        <taxon>Virgibacillus</taxon>
    </lineage>
</organism>
<proteinExistence type="predicted"/>
<keyword evidence="5 6" id="KW-0472">Membrane</keyword>
<dbReference type="InterPro" id="IPR026046">
    <property type="entry name" value="UBIAD1"/>
</dbReference>
<dbReference type="EMBL" id="JAGGKX010000009">
    <property type="protein sequence ID" value="MBP1969917.1"/>
    <property type="molecule type" value="Genomic_DNA"/>
</dbReference>
<comment type="subcellular location">
    <subcellularLocation>
        <location evidence="1">Membrane</location>
        <topology evidence="1">Multi-pass membrane protein</topology>
    </subcellularLocation>
</comment>
<feature type="transmembrane region" description="Helical" evidence="6">
    <location>
        <begin position="140"/>
        <end position="159"/>
    </location>
</feature>
<name>A0ABS4IG55_9BACI</name>
<evidence type="ECO:0000313" key="8">
    <source>
        <dbReference type="Proteomes" id="UP001519345"/>
    </source>
</evidence>
<keyword evidence="2 7" id="KW-0808">Transferase</keyword>
<dbReference type="PANTHER" id="PTHR13929:SF0">
    <property type="entry name" value="UBIA PRENYLTRANSFERASE DOMAIN-CONTAINING PROTEIN 1"/>
    <property type="match status" value="1"/>
</dbReference>
<comment type="caution">
    <text evidence="7">The sequence shown here is derived from an EMBL/GenBank/DDBJ whole genome shotgun (WGS) entry which is preliminary data.</text>
</comment>
<accession>A0ABS4IG55</accession>